<name>A0ABT6DSY3_9BACT</name>
<dbReference type="Proteomes" id="UP001152321">
    <property type="component" value="Unassembled WGS sequence"/>
</dbReference>
<accession>A0ABT6DSY3</accession>
<sequence>MRNILWAALFIITFSTATFAQQNPVEAQKDINLTQNFGVVPVGTSTSLHWNLRAKELDLQIQSISLQGNGFILDSDCPEILPAKQKCKVGITFAPEQTGPHQAQLIVDLYSERFIFNLQGEGK</sequence>
<keyword evidence="3" id="KW-1185">Reference proteome</keyword>
<evidence type="ECO:0000313" key="2">
    <source>
        <dbReference type="EMBL" id="MDG0818268.1"/>
    </source>
</evidence>
<feature type="chain" id="PRO_5047020133" evidence="1">
    <location>
        <begin position="21"/>
        <end position="123"/>
    </location>
</feature>
<dbReference type="InterPro" id="IPR013783">
    <property type="entry name" value="Ig-like_fold"/>
</dbReference>
<evidence type="ECO:0000313" key="3">
    <source>
        <dbReference type="Proteomes" id="UP001152321"/>
    </source>
</evidence>
<reference evidence="2" key="1">
    <citation type="submission" date="2022-08" db="EMBL/GenBank/DDBJ databases">
        <title>Novel Bdellovibrio Species Isolated from Svalbard: Designation Bdellovibrio svalbardensis.</title>
        <authorList>
            <person name="Mitchell R.J."/>
            <person name="Choi S.Y."/>
        </authorList>
    </citation>
    <scope>NUCLEOTIDE SEQUENCE</scope>
    <source>
        <strain evidence="2">PAP01</strain>
    </source>
</reference>
<proteinExistence type="predicted"/>
<feature type="signal peptide" evidence="1">
    <location>
        <begin position="1"/>
        <end position="20"/>
    </location>
</feature>
<dbReference type="EMBL" id="JANRMI010000007">
    <property type="protein sequence ID" value="MDG0818268.1"/>
    <property type="molecule type" value="Genomic_DNA"/>
</dbReference>
<keyword evidence="1" id="KW-0732">Signal</keyword>
<comment type="caution">
    <text evidence="2">The sequence shown here is derived from an EMBL/GenBank/DDBJ whole genome shotgun (WGS) entry which is preliminary data.</text>
</comment>
<evidence type="ECO:0000256" key="1">
    <source>
        <dbReference type="SAM" id="SignalP"/>
    </source>
</evidence>
<dbReference type="RefSeq" id="WP_277579743.1">
    <property type="nucleotide sequence ID" value="NZ_JANRMI010000007.1"/>
</dbReference>
<organism evidence="2 3">
    <name type="scientific">Bdellovibrio svalbardensis</name>
    <dbReference type="NCBI Taxonomy" id="2972972"/>
    <lineage>
        <taxon>Bacteria</taxon>
        <taxon>Pseudomonadati</taxon>
        <taxon>Bdellovibrionota</taxon>
        <taxon>Bdellovibrionia</taxon>
        <taxon>Bdellovibrionales</taxon>
        <taxon>Pseudobdellovibrionaceae</taxon>
        <taxon>Bdellovibrio</taxon>
    </lineage>
</organism>
<dbReference type="Gene3D" id="2.60.40.10">
    <property type="entry name" value="Immunoglobulins"/>
    <property type="match status" value="1"/>
</dbReference>
<protein>
    <submittedName>
        <fullName evidence="2">Uncharacterized protein</fullName>
    </submittedName>
</protein>
<gene>
    <name evidence="2" type="ORF">NWE73_17940</name>
</gene>